<feature type="compositionally biased region" description="Polar residues" evidence="1">
    <location>
        <begin position="157"/>
        <end position="172"/>
    </location>
</feature>
<reference evidence="3 4" key="1">
    <citation type="submission" date="2020-08" db="EMBL/GenBank/DDBJ databases">
        <title>Sequencing the genomes of 1000 actinobacteria strains.</title>
        <authorList>
            <person name="Klenk H.-P."/>
        </authorList>
    </citation>
    <scope>NUCLEOTIDE SEQUENCE [LARGE SCALE GENOMIC DNA]</scope>
    <source>
        <strain evidence="3 4">DSM 105369</strain>
    </source>
</reference>
<sequence length="498" mass="54106">MIEMAQRTTPGTGADPALPQADSPANVAMNAAREELALISAQLNDGHTQLVTLMRRVLAEDLWCGAGFRSPEQWLTAYAGLTWSSAHDIVRIAERCADLPSMRRLLDAGRLTLGLAAVIAKYTPAAYDADVAEFASYTTVTQLRRALCRYEFHTEGPDSSSAETTDGTTDQDSVVLPGEAADDEEQVAAASDAAADRAPDQFDPTTAPPRLDMHYTAGRFHLTYDAPADIGALVEQALLEAKDTLFHLATPTDRATNHKTDPGTTACGKNPTDPATSRKGATFGEAFGLMAQRSLDAGAPLGHSRASRYRVYLHLDTLGNTWINKSCALPPSLRARVLCDGVIQPIWEAEGKPVSVGRAQRIVPARTRRLLEDRDRGCRHPGCLAMHHLEAHHLDHWIDGGSTDADRMIMLCPYHHDEHHRGTFVMVGDPTRPGGVTFTARDGTKLRPDFRAHTPTPAPVSPYAGPTNEKLQLSLVRFDPHRQPEGPTPEQHPDSSPP</sequence>
<feature type="region of interest" description="Disordered" evidence="1">
    <location>
        <begin position="440"/>
        <end position="498"/>
    </location>
</feature>
<feature type="compositionally biased region" description="Basic and acidic residues" evidence="1">
    <location>
        <begin position="442"/>
        <end position="452"/>
    </location>
</feature>
<dbReference type="SMART" id="SM00507">
    <property type="entry name" value="HNHc"/>
    <property type="match status" value="1"/>
</dbReference>
<dbReference type="AlphaFoldDB" id="A0A839NA11"/>
<feature type="region of interest" description="Disordered" evidence="1">
    <location>
        <begin position="253"/>
        <end position="278"/>
    </location>
</feature>
<gene>
    <name evidence="3" type="ORF">FHU39_004636</name>
</gene>
<dbReference type="CDD" id="cd00085">
    <property type="entry name" value="HNHc"/>
    <property type="match status" value="1"/>
</dbReference>
<organism evidence="3 4">
    <name type="scientific">Flexivirga oryzae</name>
    <dbReference type="NCBI Taxonomy" id="1794944"/>
    <lineage>
        <taxon>Bacteria</taxon>
        <taxon>Bacillati</taxon>
        <taxon>Actinomycetota</taxon>
        <taxon>Actinomycetes</taxon>
        <taxon>Micrococcales</taxon>
        <taxon>Dermacoccaceae</taxon>
        <taxon>Flexivirga</taxon>
    </lineage>
</organism>
<accession>A0A839NA11</accession>
<protein>
    <recommendedName>
        <fullName evidence="2">HNH nuclease domain-containing protein</fullName>
    </recommendedName>
</protein>
<evidence type="ECO:0000313" key="3">
    <source>
        <dbReference type="EMBL" id="MBB2894590.1"/>
    </source>
</evidence>
<proteinExistence type="predicted"/>
<evidence type="ECO:0000259" key="2">
    <source>
        <dbReference type="SMART" id="SM00507"/>
    </source>
</evidence>
<dbReference type="RefSeq" id="WP_183323028.1">
    <property type="nucleotide sequence ID" value="NZ_JACHVQ010000006.1"/>
</dbReference>
<name>A0A839NA11_9MICO</name>
<feature type="compositionally biased region" description="Polar residues" evidence="1">
    <location>
        <begin position="1"/>
        <end position="11"/>
    </location>
</feature>
<feature type="domain" description="HNH nuclease" evidence="2">
    <location>
        <begin position="366"/>
        <end position="417"/>
    </location>
</feature>
<feature type="region of interest" description="Disordered" evidence="1">
    <location>
        <begin position="154"/>
        <end position="210"/>
    </location>
</feature>
<dbReference type="Proteomes" id="UP000559182">
    <property type="component" value="Unassembled WGS sequence"/>
</dbReference>
<comment type="caution">
    <text evidence="3">The sequence shown here is derived from an EMBL/GenBank/DDBJ whole genome shotgun (WGS) entry which is preliminary data.</text>
</comment>
<feature type="region of interest" description="Disordered" evidence="1">
    <location>
        <begin position="1"/>
        <end position="22"/>
    </location>
</feature>
<dbReference type="InterPro" id="IPR003615">
    <property type="entry name" value="HNH_nuc"/>
</dbReference>
<evidence type="ECO:0000313" key="4">
    <source>
        <dbReference type="Proteomes" id="UP000559182"/>
    </source>
</evidence>
<keyword evidence="4" id="KW-1185">Reference proteome</keyword>
<evidence type="ECO:0000256" key="1">
    <source>
        <dbReference type="SAM" id="MobiDB-lite"/>
    </source>
</evidence>
<dbReference type="EMBL" id="JACHVQ010000006">
    <property type="protein sequence ID" value="MBB2894590.1"/>
    <property type="molecule type" value="Genomic_DNA"/>
</dbReference>